<evidence type="ECO:0000313" key="3">
    <source>
        <dbReference type="Proteomes" id="UP000682811"/>
    </source>
</evidence>
<accession>A0A919YC55</accession>
<dbReference type="AlphaFoldDB" id="A0A919YC55"/>
<comment type="caution">
    <text evidence="2">The sequence shown here is derived from an EMBL/GenBank/DDBJ whole genome shotgun (WGS) entry which is preliminary data.</text>
</comment>
<dbReference type="RefSeq" id="WP_212977159.1">
    <property type="nucleotide sequence ID" value="NZ_AP025343.1"/>
</dbReference>
<proteinExistence type="predicted"/>
<evidence type="ECO:0000313" key="2">
    <source>
        <dbReference type="EMBL" id="GIO46110.1"/>
    </source>
</evidence>
<dbReference type="Pfam" id="PF13508">
    <property type="entry name" value="Acetyltransf_7"/>
    <property type="match status" value="1"/>
</dbReference>
<organism evidence="2 3">
    <name type="scientific">Paenibacillus azoreducens</name>
    <dbReference type="NCBI Taxonomy" id="116718"/>
    <lineage>
        <taxon>Bacteria</taxon>
        <taxon>Bacillati</taxon>
        <taxon>Bacillota</taxon>
        <taxon>Bacilli</taxon>
        <taxon>Bacillales</taxon>
        <taxon>Paenibacillaceae</taxon>
        <taxon>Paenibacillus</taxon>
    </lineage>
</organism>
<dbReference type="GO" id="GO:0016747">
    <property type="term" value="F:acyltransferase activity, transferring groups other than amino-acyl groups"/>
    <property type="evidence" value="ECO:0007669"/>
    <property type="project" value="InterPro"/>
</dbReference>
<protein>
    <submittedName>
        <fullName evidence="2">N-acetyltransferase</fullName>
    </submittedName>
</protein>
<dbReference type="Proteomes" id="UP000682811">
    <property type="component" value="Unassembled WGS sequence"/>
</dbReference>
<dbReference type="CDD" id="cd04301">
    <property type="entry name" value="NAT_SF"/>
    <property type="match status" value="1"/>
</dbReference>
<dbReference type="InterPro" id="IPR016181">
    <property type="entry name" value="Acyl_CoA_acyltransferase"/>
</dbReference>
<sequence length="139" mass="16359">MSVHQISRNSEEESKFIRDRLIEFNAGQVPADLNRYEEINLNIKDQEGKIIAGLLGECCWNWVEVHILWVDPAYRKHGFGSQLLTEIERIAREKECTFIKLNTFSFQAPGFYKKHGYQEMAVIDDAPRGFKHYYFKKDL</sequence>
<dbReference type="PROSITE" id="PS51186">
    <property type="entry name" value="GNAT"/>
    <property type="match status" value="1"/>
</dbReference>
<feature type="domain" description="N-acetyltransferase" evidence="1">
    <location>
        <begin position="1"/>
        <end position="139"/>
    </location>
</feature>
<reference evidence="2 3" key="1">
    <citation type="submission" date="2021-03" db="EMBL/GenBank/DDBJ databases">
        <title>Antimicrobial resistance genes in bacteria isolated from Japanese honey, and their potential for conferring macrolide and lincosamide resistance in the American foulbrood pathogen Paenibacillus larvae.</title>
        <authorList>
            <person name="Okamoto M."/>
            <person name="Kumagai M."/>
            <person name="Kanamori H."/>
            <person name="Takamatsu D."/>
        </authorList>
    </citation>
    <scope>NUCLEOTIDE SEQUENCE [LARGE SCALE GENOMIC DNA]</scope>
    <source>
        <strain evidence="2 3">J34TS1</strain>
    </source>
</reference>
<dbReference type="SUPFAM" id="SSF55729">
    <property type="entry name" value="Acyl-CoA N-acyltransferases (Nat)"/>
    <property type="match status" value="1"/>
</dbReference>
<evidence type="ECO:0000259" key="1">
    <source>
        <dbReference type="PROSITE" id="PS51186"/>
    </source>
</evidence>
<dbReference type="InterPro" id="IPR000182">
    <property type="entry name" value="GNAT_dom"/>
</dbReference>
<keyword evidence="3" id="KW-1185">Reference proteome</keyword>
<dbReference type="EMBL" id="BORT01000002">
    <property type="protein sequence ID" value="GIO46110.1"/>
    <property type="molecule type" value="Genomic_DNA"/>
</dbReference>
<dbReference type="Gene3D" id="3.40.630.30">
    <property type="match status" value="1"/>
</dbReference>
<gene>
    <name evidence="2" type="ORF">J34TS1_08750</name>
</gene>
<name>A0A919YC55_9BACL</name>